<name>A0A212L8C3_9HYPH</name>
<feature type="region of interest" description="Disordered" evidence="1">
    <location>
        <begin position="17"/>
        <end position="46"/>
    </location>
</feature>
<gene>
    <name evidence="2" type="ORF">KL86PLE_120058</name>
</gene>
<proteinExistence type="predicted"/>
<accession>A0A212L8C3</accession>
<dbReference type="EMBL" id="FMJD01000004">
    <property type="protein sequence ID" value="SCM73727.1"/>
    <property type="molecule type" value="Genomic_DNA"/>
</dbReference>
<sequence>MRIESFGSRQREALFGRRGRELRVSTRRKRSDGGGQKCMENPDRSSAYRIVPKWSGLFRSPRPREDRGR</sequence>
<protein>
    <submittedName>
        <fullName evidence="2">Uncharacterized protein</fullName>
    </submittedName>
</protein>
<evidence type="ECO:0000256" key="1">
    <source>
        <dbReference type="SAM" id="MobiDB-lite"/>
    </source>
</evidence>
<reference evidence="2" key="1">
    <citation type="submission" date="2016-08" db="EMBL/GenBank/DDBJ databases">
        <authorList>
            <person name="Seilhamer J.J."/>
        </authorList>
    </citation>
    <scope>NUCLEOTIDE SEQUENCE</scope>
    <source>
        <strain evidence="2">86</strain>
    </source>
</reference>
<organism evidence="2">
    <name type="scientific">uncultured Pleomorphomonas sp</name>
    <dbReference type="NCBI Taxonomy" id="442121"/>
    <lineage>
        <taxon>Bacteria</taxon>
        <taxon>Pseudomonadati</taxon>
        <taxon>Pseudomonadota</taxon>
        <taxon>Alphaproteobacteria</taxon>
        <taxon>Hyphomicrobiales</taxon>
        <taxon>Pleomorphomonadaceae</taxon>
        <taxon>Pleomorphomonas</taxon>
        <taxon>environmental samples</taxon>
    </lineage>
</organism>
<evidence type="ECO:0000313" key="2">
    <source>
        <dbReference type="EMBL" id="SCM73727.1"/>
    </source>
</evidence>
<dbReference type="AlphaFoldDB" id="A0A212L8C3"/>